<evidence type="ECO:0000313" key="2">
    <source>
        <dbReference type="EMBL" id="RAK33694.1"/>
    </source>
</evidence>
<keyword evidence="1" id="KW-1133">Transmembrane helix</keyword>
<organism evidence="2 3">
    <name type="scientific">Falsochrobactrum ovis</name>
    <dbReference type="NCBI Taxonomy" id="1293442"/>
    <lineage>
        <taxon>Bacteria</taxon>
        <taxon>Pseudomonadati</taxon>
        <taxon>Pseudomonadota</taxon>
        <taxon>Alphaproteobacteria</taxon>
        <taxon>Hyphomicrobiales</taxon>
        <taxon>Brucellaceae</taxon>
        <taxon>Falsochrobactrum</taxon>
    </lineage>
</organism>
<dbReference type="AlphaFoldDB" id="A0A364JY85"/>
<evidence type="ECO:0000313" key="3">
    <source>
        <dbReference type="Proteomes" id="UP000249453"/>
    </source>
</evidence>
<keyword evidence="3" id="KW-1185">Reference proteome</keyword>
<dbReference type="EMBL" id="QLMK01000001">
    <property type="protein sequence ID" value="RAK33694.1"/>
    <property type="molecule type" value="Genomic_DNA"/>
</dbReference>
<proteinExistence type="predicted"/>
<keyword evidence="1" id="KW-0472">Membrane</keyword>
<accession>A0A364JY85</accession>
<comment type="caution">
    <text evidence="2">The sequence shown here is derived from an EMBL/GenBank/DDBJ whole genome shotgun (WGS) entry which is preliminary data.</text>
</comment>
<feature type="transmembrane region" description="Helical" evidence="1">
    <location>
        <begin position="26"/>
        <end position="48"/>
    </location>
</feature>
<reference evidence="2 3" key="1">
    <citation type="submission" date="2018-06" db="EMBL/GenBank/DDBJ databases">
        <title>Genomic Encyclopedia of Type Strains, Phase IV (KMG-IV): sequencing the most valuable type-strain genomes for metagenomic binning, comparative biology and taxonomic classification.</title>
        <authorList>
            <person name="Goeker M."/>
        </authorList>
    </citation>
    <scope>NUCLEOTIDE SEQUENCE [LARGE SCALE GENOMIC DNA]</scope>
    <source>
        <strain evidence="2 3">DSM 26720</strain>
    </source>
</reference>
<protein>
    <submittedName>
        <fullName evidence="2">Uncharacterized protein</fullName>
    </submittedName>
</protein>
<gene>
    <name evidence="2" type="ORF">C7374_10116</name>
</gene>
<dbReference type="RefSeq" id="WP_342634704.1">
    <property type="nucleotide sequence ID" value="NZ_JBHEEY010000012.1"/>
</dbReference>
<name>A0A364JY85_9HYPH</name>
<sequence length="99" mass="10439">MSFDDNFFKSSPAETRNTLSKTGSGILRVVLLFGSAAIALALLIVPILNDQANRVASQSVLPNGIDRTMTGSIKRDIPAKASTKTECNTLTAPDNAKGC</sequence>
<dbReference type="Proteomes" id="UP000249453">
    <property type="component" value="Unassembled WGS sequence"/>
</dbReference>
<keyword evidence="1" id="KW-0812">Transmembrane</keyword>
<evidence type="ECO:0000256" key="1">
    <source>
        <dbReference type="SAM" id="Phobius"/>
    </source>
</evidence>